<proteinExistence type="predicted"/>
<evidence type="ECO:0000313" key="2">
    <source>
        <dbReference type="WBParaSite" id="RSKR_0000452700.1"/>
    </source>
</evidence>
<dbReference type="WBParaSite" id="RSKR_0000452700.1">
    <property type="protein sequence ID" value="RSKR_0000452700.1"/>
    <property type="gene ID" value="RSKR_0000452700"/>
</dbReference>
<organism evidence="1 2">
    <name type="scientific">Rhabditophanes sp. KR3021</name>
    <dbReference type="NCBI Taxonomy" id="114890"/>
    <lineage>
        <taxon>Eukaryota</taxon>
        <taxon>Metazoa</taxon>
        <taxon>Ecdysozoa</taxon>
        <taxon>Nematoda</taxon>
        <taxon>Chromadorea</taxon>
        <taxon>Rhabditida</taxon>
        <taxon>Tylenchina</taxon>
        <taxon>Panagrolaimomorpha</taxon>
        <taxon>Strongyloidoidea</taxon>
        <taxon>Alloionematidae</taxon>
        <taxon>Rhabditophanes</taxon>
    </lineage>
</organism>
<accession>A0AC35TUQ1</accession>
<sequence length="1083" mass="122079">MSEPPQQLEEKVILDRLSNIQDKKAKLSEGIINLKKGKKNVVDTEVQLILSKLESSLEVLTNQEDDYLQILAHIKTMTKMKSQMDTINKEAVEKDIKENIEMIPSNCTEPDTEEDVEALKAEILNVQDAMIRTETAAMINEQLVTRLKLQNQKRAALAGINLKKKHAQAEEADQATEQFLGAQKTFLTQRKEIEKRKIQLEKLRKEVLERELGERGTDFKSGEIDIAKNGGDDQPHCSTELLHQQSVEECGEEESDKEVEEEKEDIILSLTELKERRDAFNKEITAKLKSLDQNKKRMKAIKEKLTGLQDGSIKATSSSPTLTSAISANMEAEPSTDEKSKFNIDYKDALTRLQSLTTMRQRLEMIQQNLSDNGIDGSEIEAADELIKSIPDIILDEVKRSSPPPDAALPKCFTNALDEPTLTLNDRNGLASNNSSFEITTIENVKPKPKDSILSSPANILNQNEDDTCELINEIRRSFDEKMKSPQHVKRNSGFWTSFSTVEDTSKDILSNEEDGSLVQCGGRLNSLEHTLFLQNHRINEIEKKIIDPKEGHVFEDVTDTTQSDQDQSQNTSEIVRARHNAKMTTDKAKLVKQKTLEKVLFRTLANHPHSVDTSEQEFDEQRGINIVERQICVILETIIPFFKNQQQISSVADLRFIADTVTSTAILKCPPPLKFAKPPVSGCPEPTDPNNLPKSALEQWFTKEMFDDLFQKANLGYGPHDCLPYSYKSFVIACRYFPEFGNNNVRNMYTNAQNNRRDISAFFAHAIQETGENDISLYGKTDNESADDCFYRGGFYNWFEGGPVSPLLRANATGSSPEDGNVCHEGGRYCAETPELNYFYPCDNSKTSDSLYKGCYFGRGAIQISYNFNYGMFQDWLKTVNVNLDLLNNPNLVISHMSPPLALMASIWFYMTPQPPKPAMHDIVVGQWNAGSTNRAAKYSGPIFGPTSLIINNECGGEAPTTPGGPGENRRIKAFKWFTKYFDVDAGSEETLSCKNMVQKFSQMQYALSWEPSWSQIWKEEPCQCAPATYAGIIPYFDPAYYEPQFQSLNDANQKKCVKTIYENPGLYGMNPTTSACLKHPL</sequence>
<dbReference type="Proteomes" id="UP000095286">
    <property type="component" value="Unplaced"/>
</dbReference>
<evidence type="ECO:0000313" key="1">
    <source>
        <dbReference type="Proteomes" id="UP000095286"/>
    </source>
</evidence>
<protein>
    <submittedName>
        <fullName evidence="2">Glyco_hydro_19_cat domain-containing protein</fullName>
    </submittedName>
</protein>
<name>A0AC35TUQ1_9BILA</name>
<reference evidence="2" key="1">
    <citation type="submission" date="2016-11" db="UniProtKB">
        <authorList>
            <consortium name="WormBaseParasite"/>
        </authorList>
    </citation>
    <scope>IDENTIFICATION</scope>
    <source>
        <strain evidence="2">KR3021</strain>
    </source>
</reference>